<name>A0A9E7FL28_9LILI</name>
<sequence>MCRDVGKTTTRFRAKNMHESDEHSAVLNQPSLYTMQMGLVAPVSGATAAASFLPVYNSSAPVTTAATSHGGLAFYNNVDAVVAASRKRSRPVSFLGDDISPHLQLQQMFDVDRLILQHAAALMSWNRKWQAERVQAELTERRKRFARQILAAVEEGVAESLKAKEEEIARIGRLNSALEERIKSLCEENQMWRGLVRSSEATAMVLRTNLEQVVAGQVRVAEKEASTTPDDAESCCCADNGEEEEEEEEEKTSARAEWRRACRSCREREPSVLLLPCRHLCLCAACGPAVDACPVCNYSKKGSVSINMC</sequence>
<gene>
    <name evidence="6" type="ORF">MUK42_29011</name>
</gene>
<evidence type="ECO:0000256" key="2">
    <source>
        <dbReference type="ARBA" id="ARBA00022771"/>
    </source>
</evidence>
<dbReference type="OrthoDB" id="10251804at2759"/>
<evidence type="ECO:0000256" key="3">
    <source>
        <dbReference type="ARBA" id="ARBA00022833"/>
    </source>
</evidence>
<evidence type="ECO:0000313" key="7">
    <source>
        <dbReference type="Proteomes" id="UP001055439"/>
    </source>
</evidence>
<dbReference type="GO" id="GO:0043067">
    <property type="term" value="P:regulation of programmed cell death"/>
    <property type="evidence" value="ECO:0007669"/>
    <property type="project" value="TreeGrafter"/>
</dbReference>
<dbReference type="GO" id="GO:0008270">
    <property type="term" value="F:zinc ion binding"/>
    <property type="evidence" value="ECO:0007669"/>
    <property type="project" value="UniProtKB-KW"/>
</dbReference>
<dbReference type="PANTHER" id="PTHR42647:SF12">
    <property type="entry name" value="BOI-RELATED E3 UBIQUITIN-PROTEIN LIGASE 2-RELATED"/>
    <property type="match status" value="1"/>
</dbReference>
<dbReference type="CDD" id="cd16649">
    <property type="entry name" value="mRING-HC-C3HC5_CGRF1-like"/>
    <property type="match status" value="1"/>
</dbReference>
<evidence type="ECO:0000256" key="1">
    <source>
        <dbReference type="ARBA" id="ARBA00022723"/>
    </source>
</evidence>
<organism evidence="6 7">
    <name type="scientific">Musa troglodytarum</name>
    <name type="common">fe'i banana</name>
    <dbReference type="NCBI Taxonomy" id="320322"/>
    <lineage>
        <taxon>Eukaryota</taxon>
        <taxon>Viridiplantae</taxon>
        <taxon>Streptophyta</taxon>
        <taxon>Embryophyta</taxon>
        <taxon>Tracheophyta</taxon>
        <taxon>Spermatophyta</taxon>
        <taxon>Magnoliopsida</taxon>
        <taxon>Liliopsida</taxon>
        <taxon>Zingiberales</taxon>
        <taxon>Musaceae</taxon>
        <taxon>Musa</taxon>
    </lineage>
</organism>
<accession>A0A9E7FL28</accession>
<dbReference type="Gene3D" id="3.30.40.10">
    <property type="entry name" value="Zinc/RING finger domain, C3HC4 (zinc finger)"/>
    <property type="match status" value="1"/>
</dbReference>
<reference evidence="6" key="1">
    <citation type="submission" date="2022-05" db="EMBL/GenBank/DDBJ databases">
        <title>The Musa troglodytarum L. genome provides insights into the mechanism of non-climacteric behaviour and enrichment of carotenoids.</title>
        <authorList>
            <person name="Wang J."/>
        </authorList>
    </citation>
    <scope>NUCLEOTIDE SEQUENCE</scope>
    <source>
        <tissue evidence="6">Leaf</tissue>
    </source>
</reference>
<keyword evidence="3" id="KW-0862">Zinc</keyword>
<protein>
    <recommendedName>
        <fullName evidence="5">RING-type domain-containing protein</fullName>
    </recommendedName>
</protein>
<evidence type="ECO:0000313" key="6">
    <source>
        <dbReference type="EMBL" id="URD97718.1"/>
    </source>
</evidence>
<keyword evidence="2 4" id="KW-0863">Zinc-finger</keyword>
<dbReference type="InterPro" id="IPR001841">
    <property type="entry name" value="Znf_RING"/>
</dbReference>
<feature type="domain" description="RING-type" evidence="5">
    <location>
        <begin position="262"/>
        <end position="297"/>
    </location>
</feature>
<dbReference type="AlphaFoldDB" id="A0A9E7FL28"/>
<evidence type="ECO:0000256" key="4">
    <source>
        <dbReference type="PROSITE-ProRule" id="PRU00175"/>
    </source>
</evidence>
<dbReference type="GO" id="GO:0004842">
    <property type="term" value="F:ubiquitin-protein transferase activity"/>
    <property type="evidence" value="ECO:0007669"/>
    <property type="project" value="TreeGrafter"/>
</dbReference>
<dbReference type="PANTHER" id="PTHR42647">
    <property type="entry name" value="SBP (S-RIBONUCLEASE BINDING PROTEIN) FAMILY PROTEIN"/>
    <property type="match status" value="1"/>
</dbReference>
<evidence type="ECO:0000259" key="5">
    <source>
        <dbReference type="PROSITE" id="PS50089"/>
    </source>
</evidence>
<proteinExistence type="predicted"/>
<keyword evidence="7" id="KW-1185">Reference proteome</keyword>
<dbReference type="InterPro" id="IPR013083">
    <property type="entry name" value="Znf_RING/FYVE/PHD"/>
</dbReference>
<dbReference type="EMBL" id="CP097506">
    <property type="protein sequence ID" value="URD97718.1"/>
    <property type="molecule type" value="Genomic_DNA"/>
</dbReference>
<dbReference type="Pfam" id="PF13920">
    <property type="entry name" value="zf-C3HC4_3"/>
    <property type="match status" value="1"/>
</dbReference>
<keyword evidence="1" id="KW-0479">Metal-binding</keyword>
<dbReference type="FunFam" id="1.10.1170.10:FF:000002">
    <property type="entry name" value="Baculoviral IAP repeat containing 7"/>
    <property type="match status" value="1"/>
</dbReference>
<dbReference type="PROSITE" id="PS50089">
    <property type="entry name" value="ZF_RING_2"/>
    <property type="match status" value="1"/>
</dbReference>
<dbReference type="Proteomes" id="UP001055439">
    <property type="component" value="Chromosome 4"/>
</dbReference>